<proteinExistence type="predicted"/>
<keyword evidence="4" id="KW-1185">Reference proteome</keyword>
<dbReference type="InterPro" id="IPR005149">
    <property type="entry name" value="Tscrpt_reg_PadR_N"/>
</dbReference>
<evidence type="ECO:0000313" key="4">
    <source>
        <dbReference type="Proteomes" id="UP001056291"/>
    </source>
</evidence>
<dbReference type="Pfam" id="PF03551">
    <property type="entry name" value="PadR"/>
    <property type="match status" value="1"/>
</dbReference>
<dbReference type="InterPro" id="IPR036388">
    <property type="entry name" value="WH-like_DNA-bd_sf"/>
</dbReference>
<dbReference type="InterPro" id="IPR036390">
    <property type="entry name" value="WH_DNA-bd_sf"/>
</dbReference>
<evidence type="ECO:0000259" key="2">
    <source>
        <dbReference type="Pfam" id="PF10400"/>
    </source>
</evidence>
<dbReference type="PANTHER" id="PTHR43252">
    <property type="entry name" value="TRANSCRIPTIONAL REGULATOR YQJI"/>
    <property type="match status" value="1"/>
</dbReference>
<dbReference type="SUPFAM" id="SSF46785">
    <property type="entry name" value="Winged helix' DNA-binding domain"/>
    <property type="match status" value="1"/>
</dbReference>
<dbReference type="Proteomes" id="UP001056291">
    <property type="component" value="Chromosome"/>
</dbReference>
<evidence type="ECO:0000313" key="3">
    <source>
        <dbReference type="EMBL" id="USG61954.1"/>
    </source>
</evidence>
<dbReference type="PANTHER" id="PTHR43252:SF6">
    <property type="entry name" value="NEGATIVE TRANSCRIPTION REGULATOR PADR"/>
    <property type="match status" value="1"/>
</dbReference>
<dbReference type="Pfam" id="PF10400">
    <property type="entry name" value="Vir_act_alpha_C"/>
    <property type="match status" value="1"/>
</dbReference>
<dbReference type="Gene3D" id="1.10.10.10">
    <property type="entry name" value="Winged helix-like DNA-binding domain superfamily/Winged helix DNA-binding domain"/>
    <property type="match status" value="1"/>
</dbReference>
<dbReference type="Gene3D" id="6.10.140.190">
    <property type="match status" value="1"/>
</dbReference>
<feature type="domain" description="Transcription regulator PadR N-terminal" evidence="1">
    <location>
        <begin position="10"/>
        <end position="83"/>
    </location>
</feature>
<name>A0ABY4W9K0_9PROT</name>
<dbReference type="RefSeq" id="WP_251935412.1">
    <property type="nucleotide sequence ID" value="NZ_CP098747.1"/>
</dbReference>
<organism evidence="3 4">
    <name type="scientific">Sneathiella marina</name>
    <dbReference type="NCBI Taxonomy" id="2950108"/>
    <lineage>
        <taxon>Bacteria</taxon>
        <taxon>Pseudomonadati</taxon>
        <taxon>Pseudomonadota</taxon>
        <taxon>Alphaproteobacteria</taxon>
        <taxon>Sneathiellales</taxon>
        <taxon>Sneathiellaceae</taxon>
        <taxon>Sneathiella</taxon>
    </lineage>
</organism>
<gene>
    <name evidence="3" type="ORF">NBZ79_03070</name>
</gene>
<reference evidence="3" key="1">
    <citation type="submission" date="2022-06" db="EMBL/GenBank/DDBJ databases">
        <title>Sneathiella actinostolidae sp. nov., isolated from a sea anemonein the Western Pacific Ocean.</title>
        <authorList>
            <person name="Wei M.J."/>
        </authorList>
    </citation>
    <scope>NUCLEOTIDE SEQUENCE</scope>
    <source>
        <strain evidence="3">PHK-P5</strain>
    </source>
</reference>
<dbReference type="EMBL" id="CP098747">
    <property type="protein sequence ID" value="USG61954.1"/>
    <property type="molecule type" value="Genomic_DNA"/>
</dbReference>
<sequence>MTLKRSSIPLLGLLTWRPMSGYELKQEIEGSLENFWSESFGQLYPHLRDLHHAGLIEEIDDAANDSRSKRTYAITDDGRRALRHWLSDAPKTRPPRNELLLKVFFASEGDTADILLHCRQARADAMATLEKYKGIDARLKGLTKETAKARYWRMTLRFGMSQTRSLISWCDATIEELENEQTN</sequence>
<evidence type="ECO:0000259" key="1">
    <source>
        <dbReference type="Pfam" id="PF03551"/>
    </source>
</evidence>
<dbReference type="InterPro" id="IPR018309">
    <property type="entry name" value="Tscrpt_reg_PadR_C"/>
</dbReference>
<protein>
    <submittedName>
        <fullName evidence="3">PadR family transcriptional regulator</fullName>
    </submittedName>
</protein>
<accession>A0ABY4W9K0</accession>
<feature type="domain" description="Transcription regulator PadR C-terminal" evidence="2">
    <location>
        <begin position="96"/>
        <end position="178"/>
    </location>
</feature>